<dbReference type="InterPro" id="IPR003439">
    <property type="entry name" value="ABC_transporter-like_ATP-bd"/>
</dbReference>
<keyword evidence="2" id="KW-0547">Nucleotide-binding</keyword>
<organism evidence="6 7">
    <name type="scientific">Gordonia westfalica</name>
    <dbReference type="NCBI Taxonomy" id="158898"/>
    <lineage>
        <taxon>Bacteria</taxon>
        <taxon>Bacillati</taxon>
        <taxon>Actinomycetota</taxon>
        <taxon>Actinomycetes</taxon>
        <taxon>Mycobacteriales</taxon>
        <taxon>Gordoniaceae</taxon>
        <taxon>Gordonia</taxon>
    </lineage>
</organism>
<evidence type="ECO:0000256" key="2">
    <source>
        <dbReference type="ARBA" id="ARBA00022741"/>
    </source>
</evidence>
<keyword evidence="3 6" id="KW-0067">ATP-binding</keyword>
<evidence type="ECO:0000256" key="3">
    <source>
        <dbReference type="ARBA" id="ARBA00022840"/>
    </source>
</evidence>
<dbReference type="FunFam" id="3.40.50.300:FF:000134">
    <property type="entry name" value="Iron-enterobactin ABC transporter ATP-binding protein"/>
    <property type="match status" value="1"/>
</dbReference>
<evidence type="ECO:0000256" key="1">
    <source>
        <dbReference type="ARBA" id="ARBA00022448"/>
    </source>
</evidence>
<dbReference type="PROSITE" id="PS50893">
    <property type="entry name" value="ABC_TRANSPORTER_2"/>
    <property type="match status" value="1"/>
</dbReference>
<sequence length="275" mass="29477">MNADEHSMSLRANGLGCRRGGRTILRGVDLDVPAGTRLAVVGPNGSGKSTLLRTLCGLEQPASGRIRLADDDLDRLPARRRALSIAVVGQDEHPSAELTVAEAVGLGRTPYRSAWAARNSDDEQIVRSALEQVGLGGWERRSCMQLSGGERHRVVLARAIAQQTPVLVLDEPTNHLDAAWRLRLMQILDDLEATVIAAMHDLDLVLRHFDSVAVVSDGGITAHGPPVEVLTPDLLASVFDVSGTVVPHPETGLPHLLLNSPTSPASQVHTSKENR</sequence>
<feature type="domain" description="ABC transporter" evidence="5">
    <location>
        <begin position="10"/>
        <end position="242"/>
    </location>
</feature>
<evidence type="ECO:0000259" key="5">
    <source>
        <dbReference type="PROSITE" id="PS50893"/>
    </source>
</evidence>
<dbReference type="SMART" id="SM00382">
    <property type="entry name" value="AAA"/>
    <property type="match status" value="1"/>
</dbReference>
<accession>A0A1H2JWK6</accession>
<dbReference type="RefSeq" id="WP_074851115.1">
    <property type="nucleotide sequence ID" value="NZ_FNLM01000034.1"/>
</dbReference>
<dbReference type="OrthoDB" id="3579586at2"/>
<feature type="region of interest" description="Disordered" evidence="4">
    <location>
        <begin position="252"/>
        <end position="275"/>
    </location>
</feature>
<dbReference type="InterPro" id="IPR003593">
    <property type="entry name" value="AAA+_ATPase"/>
</dbReference>
<dbReference type="CDD" id="cd03214">
    <property type="entry name" value="ABC_Iron-Siderophores_B12_Hemin"/>
    <property type="match status" value="1"/>
</dbReference>
<dbReference type="STRING" id="158898.SAMN04488548_1342563"/>
<feature type="compositionally biased region" description="Polar residues" evidence="4">
    <location>
        <begin position="259"/>
        <end position="269"/>
    </location>
</feature>
<dbReference type="SUPFAM" id="SSF52540">
    <property type="entry name" value="P-loop containing nucleoside triphosphate hydrolases"/>
    <property type="match status" value="1"/>
</dbReference>
<evidence type="ECO:0000256" key="4">
    <source>
        <dbReference type="SAM" id="MobiDB-lite"/>
    </source>
</evidence>
<proteinExistence type="predicted"/>
<dbReference type="PANTHER" id="PTHR42794:SF2">
    <property type="entry name" value="ABC TRANSPORTER ATP-BINDING PROTEIN"/>
    <property type="match status" value="1"/>
</dbReference>
<dbReference type="Pfam" id="PF00005">
    <property type="entry name" value="ABC_tran"/>
    <property type="match status" value="1"/>
</dbReference>
<dbReference type="AlphaFoldDB" id="A0A1H2JWK6"/>
<dbReference type="PANTHER" id="PTHR42794">
    <property type="entry name" value="HEMIN IMPORT ATP-BINDING PROTEIN HMUV"/>
    <property type="match status" value="1"/>
</dbReference>
<keyword evidence="1" id="KW-0813">Transport</keyword>
<dbReference type="GO" id="GO:0005524">
    <property type="term" value="F:ATP binding"/>
    <property type="evidence" value="ECO:0007669"/>
    <property type="project" value="UniProtKB-KW"/>
</dbReference>
<dbReference type="EMBL" id="FNLM01000034">
    <property type="protein sequence ID" value="SDU60526.1"/>
    <property type="molecule type" value="Genomic_DNA"/>
</dbReference>
<name>A0A1H2JWK6_9ACTN</name>
<dbReference type="Gene3D" id="3.40.50.300">
    <property type="entry name" value="P-loop containing nucleotide triphosphate hydrolases"/>
    <property type="match status" value="1"/>
</dbReference>
<reference evidence="6 7" key="1">
    <citation type="submission" date="2016-10" db="EMBL/GenBank/DDBJ databases">
        <authorList>
            <person name="de Groot N.N."/>
        </authorList>
    </citation>
    <scope>NUCLEOTIDE SEQUENCE [LARGE SCALE GENOMIC DNA]</scope>
    <source>
        <strain evidence="6 7">DSM 44215</strain>
    </source>
</reference>
<dbReference type="GO" id="GO:0016887">
    <property type="term" value="F:ATP hydrolysis activity"/>
    <property type="evidence" value="ECO:0007669"/>
    <property type="project" value="InterPro"/>
</dbReference>
<dbReference type="Proteomes" id="UP000183180">
    <property type="component" value="Unassembled WGS sequence"/>
</dbReference>
<gene>
    <name evidence="6" type="ORF">SAMN04488548_1342563</name>
</gene>
<evidence type="ECO:0000313" key="7">
    <source>
        <dbReference type="Proteomes" id="UP000183180"/>
    </source>
</evidence>
<evidence type="ECO:0000313" key="6">
    <source>
        <dbReference type="EMBL" id="SDU60526.1"/>
    </source>
</evidence>
<protein>
    <submittedName>
        <fullName evidence="6">Iron complex transport system ATP-binding protein</fullName>
    </submittedName>
</protein>
<dbReference type="InterPro" id="IPR027417">
    <property type="entry name" value="P-loop_NTPase"/>
</dbReference>